<name>A0ACC1MBZ6_9APHY</name>
<sequence>MIPISNATRDPVPDASARLFNFGPSRHPSTSLLRLLPSVPALFRLLPTITTLVTTVASSTLLIVPFVPGHSAVVCQRDPEPDGSCRRDLLRVPGAAQASGTNMLRKIWQYRRNTPAFRIHVG</sequence>
<keyword evidence="2" id="KW-1185">Reference proteome</keyword>
<dbReference type="EMBL" id="JANSHE010007625">
    <property type="protein sequence ID" value="KAJ2958037.1"/>
    <property type="molecule type" value="Genomic_DNA"/>
</dbReference>
<reference evidence="1" key="1">
    <citation type="submission" date="2022-08" db="EMBL/GenBank/DDBJ databases">
        <title>Genome Sequence of Pycnoporus sanguineus.</title>
        <authorList>
            <person name="Buettner E."/>
        </authorList>
    </citation>
    <scope>NUCLEOTIDE SEQUENCE</scope>
    <source>
        <strain evidence="1">CG-C14</strain>
    </source>
</reference>
<organism evidence="1 2">
    <name type="scientific">Trametes sanguinea</name>
    <dbReference type="NCBI Taxonomy" id="158606"/>
    <lineage>
        <taxon>Eukaryota</taxon>
        <taxon>Fungi</taxon>
        <taxon>Dikarya</taxon>
        <taxon>Basidiomycota</taxon>
        <taxon>Agaricomycotina</taxon>
        <taxon>Agaricomycetes</taxon>
        <taxon>Polyporales</taxon>
        <taxon>Polyporaceae</taxon>
        <taxon>Trametes</taxon>
    </lineage>
</organism>
<evidence type="ECO:0000313" key="2">
    <source>
        <dbReference type="Proteomes" id="UP001144978"/>
    </source>
</evidence>
<comment type="caution">
    <text evidence="1">The sequence shown here is derived from an EMBL/GenBank/DDBJ whole genome shotgun (WGS) entry which is preliminary data.</text>
</comment>
<evidence type="ECO:0000313" key="1">
    <source>
        <dbReference type="EMBL" id="KAJ2958037.1"/>
    </source>
</evidence>
<accession>A0ACC1MBZ6</accession>
<dbReference type="Proteomes" id="UP001144978">
    <property type="component" value="Unassembled WGS sequence"/>
</dbReference>
<protein>
    <submittedName>
        <fullName evidence="1">Uncharacterized protein</fullName>
    </submittedName>
</protein>
<proteinExistence type="predicted"/>
<gene>
    <name evidence="1" type="ORF">NUW54_g14558</name>
</gene>